<keyword evidence="1" id="KW-0812">Transmembrane</keyword>
<dbReference type="OrthoDB" id="3232986at2759"/>
<evidence type="ECO:0000256" key="1">
    <source>
        <dbReference type="SAM" id="Phobius"/>
    </source>
</evidence>
<keyword evidence="1" id="KW-1133">Transmembrane helix</keyword>
<dbReference type="AlphaFoldDB" id="A0A0C3DHJ6"/>
<gene>
    <name evidence="2" type="ORF">SCLCIDRAFT_124827</name>
</gene>
<name>A0A0C3DHJ6_9AGAM</name>
<accession>A0A0C3DHJ6</accession>
<sequence length="95" mass="10772">DHDCKWCINALGPAKINFRFSVLQPITGFHHFKEGISSLKQVTGRTLRDMQHFIVGVIAGCAPCDVAIVVQALMDFRYRIQAYRITGISHYRQGH</sequence>
<dbReference type="EMBL" id="KN822065">
    <property type="protein sequence ID" value="KIM60155.1"/>
    <property type="molecule type" value="Genomic_DNA"/>
</dbReference>
<feature type="non-terminal residue" evidence="2">
    <location>
        <position position="1"/>
    </location>
</feature>
<protein>
    <submittedName>
        <fullName evidence="2">Uncharacterized protein</fullName>
    </submittedName>
</protein>
<dbReference type="Proteomes" id="UP000053989">
    <property type="component" value="Unassembled WGS sequence"/>
</dbReference>
<evidence type="ECO:0000313" key="2">
    <source>
        <dbReference type="EMBL" id="KIM60155.1"/>
    </source>
</evidence>
<evidence type="ECO:0000313" key="3">
    <source>
        <dbReference type="Proteomes" id="UP000053989"/>
    </source>
</evidence>
<keyword evidence="3" id="KW-1185">Reference proteome</keyword>
<reference evidence="3" key="2">
    <citation type="submission" date="2015-01" db="EMBL/GenBank/DDBJ databases">
        <title>Evolutionary Origins and Diversification of the Mycorrhizal Mutualists.</title>
        <authorList>
            <consortium name="DOE Joint Genome Institute"/>
            <consortium name="Mycorrhizal Genomics Consortium"/>
            <person name="Kohler A."/>
            <person name="Kuo A."/>
            <person name="Nagy L.G."/>
            <person name="Floudas D."/>
            <person name="Copeland A."/>
            <person name="Barry K.W."/>
            <person name="Cichocki N."/>
            <person name="Veneault-Fourrey C."/>
            <person name="LaButti K."/>
            <person name="Lindquist E.A."/>
            <person name="Lipzen A."/>
            <person name="Lundell T."/>
            <person name="Morin E."/>
            <person name="Murat C."/>
            <person name="Riley R."/>
            <person name="Ohm R."/>
            <person name="Sun H."/>
            <person name="Tunlid A."/>
            <person name="Henrissat B."/>
            <person name="Grigoriev I.V."/>
            <person name="Hibbett D.S."/>
            <person name="Martin F."/>
        </authorList>
    </citation>
    <scope>NUCLEOTIDE SEQUENCE [LARGE SCALE GENOMIC DNA]</scope>
    <source>
        <strain evidence="3">Foug A</strain>
    </source>
</reference>
<organism evidence="2 3">
    <name type="scientific">Scleroderma citrinum Foug A</name>
    <dbReference type="NCBI Taxonomy" id="1036808"/>
    <lineage>
        <taxon>Eukaryota</taxon>
        <taxon>Fungi</taxon>
        <taxon>Dikarya</taxon>
        <taxon>Basidiomycota</taxon>
        <taxon>Agaricomycotina</taxon>
        <taxon>Agaricomycetes</taxon>
        <taxon>Agaricomycetidae</taxon>
        <taxon>Boletales</taxon>
        <taxon>Sclerodermatineae</taxon>
        <taxon>Sclerodermataceae</taxon>
        <taxon>Scleroderma</taxon>
    </lineage>
</organism>
<dbReference type="InParanoid" id="A0A0C3DHJ6"/>
<feature type="transmembrane region" description="Helical" evidence="1">
    <location>
        <begin position="53"/>
        <end position="74"/>
    </location>
</feature>
<proteinExistence type="predicted"/>
<reference evidence="2 3" key="1">
    <citation type="submission" date="2014-04" db="EMBL/GenBank/DDBJ databases">
        <authorList>
            <consortium name="DOE Joint Genome Institute"/>
            <person name="Kuo A."/>
            <person name="Kohler A."/>
            <person name="Nagy L.G."/>
            <person name="Floudas D."/>
            <person name="Copeland A."/>
            <person name="Barry K.W."/>
            <person name="Cichocki N."/>
            <person name="Veneault-Fourrey C."/>
            <person name="LaButti K."/>
            <person name="Lindquist E.A."/>
            <person name="Lipzen A."/>
            <person name="Lundell T."/>
            <person name="Morin E."/>
            <person name="Murat C."/>
            <person name="Sun H."/>
            <person name="Tunlid A."/>
            <person name="Henrissat B."/>
            <person name="Grigoriev I.V."/>
            <person name="Hibbett D.S."/>
            <person name="Martin F."/>
            <person name="Nordberg H.P."/>
            <person name="Cantor M.N."/>
            <person name="Hua S.X."/>
        </authorList>
    </citation>
    <scope>NUCLEOTIDE SEQUENCE [LARGE SCALE GENOMIC DNA]</scope>
    <source>
        <strain evidence="2 3">Foug A</strain>
    </source>
</reference>
<dbReference type="HOGENOM" id="CLU_006344_11_0_1"/>
<keyword evidence="1" id="KW-0472">Membrane</keyword>